<accession>A0A6C0ARB1</accession>
<protein>
    <submittedName>
        <fullName evidence="1">Uncharacterized protein</fullName>
    </submittedName>
</protein>
<reference evidence="1" key="1">
    <citation type="journal article" date="2020" name="Nature">
        <title>Giant virus diversity and host interactions through global metagenomics.</title>
        <authorList>
            <person name="Schulz F."/>
            <person name="Roux S."/>
            <person name="Paez-Espino D."/>
            <person name="Jungbluth S."/>
            <person name="Walsh D.A."/>
            <person name="Denef V.J."/>
            <person name="McMahon K.D."/>
            <person name="Konstantinidis K.T."/>
            <person name="Eloe-Fadrosh E.A."/>
            <person name="Kyrpides N.C."/>
            <person name="Woyke T."/>
        </authorList>
    </citation>
    <scope>NUCLEOTIDE SEQUENCE</scope>
    <source>
        <strain evidence="1">GVMAG-S-1101165-79</strain>
    </source>
</reference>
<sequence>MDNEEYIHITPKYYNYKGKFLFNDDFINPIRCYKNVSICAYNINTTGKYPFQQFILTKSINNTIEFPSVLVYKDFNSMELINYTKVCLFGLLSIDDFEKFNNLVEFNGYYDYNNNLYLFFDITNCNENITTTNKNSSLWISLIDEIANQKNLFDIKIDEEVSNFFIKNADLCFLVDENYNNYEIPVVGYVSKEKTKTNFTYIFGQGAGDKNSLLGSYFYFTDLINSLKNSGESVIRFALFLGNTKYIQNLKNDPIDNSEIKLQHIEDNNLDNNLDKNREYLTIRISDHDGKWTELYDSVYLGYTILDDDTVLQNTPMFVLKTYEQQIPLTYHYKK</sequence>
<dbReference type="AlphaFoldDB" id="A0A6C0ARB1"/>
<evidence type="ECO:0000313" key="1">
    <source>
        <dbReference type="EMBL" id="QHS82429.1"/>
    </source>
</evidence>
<dbReference type="EMBL" id="MN740767">
    <property type="protein sequence ID" value="QHS82429.1"/>
    <property type="molecule type" value="Genomic_DNA"/>
</dbReference>
<proteinExistence type="predicted"/>
<organism evidence="1">
    <name type="scientific">viral metagenome</name>
    <dbReference type="NCBI Taxonomy" id="1070528"/>
    <lineage>
        <taxon>unclassified sequences</taxon>
        <taxon>metagenomes</taxon>
        <taxon>organismal metagenomes</taxon>
    </lineage>
</organism>
<name>A0A6C0ARB1_9ZZZZ</name>